<organism evidence="2 3">
    <name type="scientific">Streptococcus varani</name>
    <dbReference type="NCBI Taxonomy" id="1608583"/>
    <lineage>
        <taxon>Bacteria</taxon>
        <taxon>Bacillati</taxon>
        <taxon>Bacillota</taxon>
        <taxon>Bacilli</taxon>
        <taxon>Lactobacillales</taxon>
        <taxon>Streptococcaceae</taxon>
        <taxon>Streptococcus</taxon>
    </lineage>
</organism>
<dbReference type="EMBL" id="CTEN01000001">
    <property type="protein sequence ID" value="CQR24303.1"/>
    <property type="molecule type" value="Genomic_DNA"/>
</dbReference>
<dbReference type="PANTHER" id="PTHR43415">
    <property type="entry name" value="SPERMIDINE N(1)-ACETYLTRANSFERASE"/>
    <property type="match status" value="1"/>
</dbReference>
<evidence type="ECO:0000259" key="1">
    <source>
        <dbReference type="PROSITE" id="PS51186"/>
    </source>
</evidence>
<feature type="domain" description="N-acetyltransferase" evidence="1">
    <location>
        <begin position="6"/>
        <end position="173"/>
    </location>
</feature>
<protein>
    <submittedName>
        <fullName evidence="2">Histone acetyltransferase HPA2-like acetyltransferase</fullName>
    </submittedName>
</protein>
<sequence>MARQEIVFAQAQAEDAQALIDFLDLVAVETDYLVMDEETFPYSLEQTQSILMASEEAPDQLCLLAKVGKKIIGLINVKAYKPYRISHVGDVFMAVAKEYWSHGIGRILLEEAIIWAQEMDCLKRLELTVQVRNARAIKLYKSCGFEVEGTQKRGARTDEGEWLDLYYMGRLID</sequence>
<name>A0A0E4H418_9STRE</name>
<dbReference type="OrthoDB" id="948250at2"/>
<gene>
    <name evidence="2" type="ORF">BN1356_00661</name>
</gene>
<dbReference type="Proteomes" id="UP000198604">
    <property type="component" value="Unassembled WGS sequence"/>
</dbReference>
<dbReference type="Pfam" id="PF00583">
    <property type="entry name" value="Acetyltransf_1"/>
    <property type="match status" value="1"/>
</dbReference>
<dbReference type="Gene3D" id="3.40.630.30">
    <property type="match status" value="1"/>
</dbReference>
<dbReference type="CDD" id="cd04301">
    <property type="entry name" value="NAT_SF"/>
    <property type="match status" value="1"/>
</dbReference>
<dbReference type="InterPro" id="IPR016181">
    <property type="entry name" value="Acyl_CoA_acyltransferase"/>
</dbReference>
<reference evidence="3" key="1">
    <citation type="submission" date="2015-03" db="EMBL/GenBank/DDBJ databases">
        <authorList>
            <person name="Urmite Genomes"/>
        </authorList>
    </citation>
    <scope>NUCLEOTIDE SEQUENCE [LARGE SCALE GENOMIC DNA]</scope>
    <source>
        <strain evidence="3">FF10</strain>
    </source>
</reference>
<dbReference type="InterPro" id="IPR000182">
    <property type="entry name" value="GNAT_dom"/>
</dbReference>
<dbReference type="GO" id="GO:0016747">
    <property type="term" value="F:acyltransferase activity, transferring groups other than amino-acyl groups"/>
    <property type="evidence" value="ECO:0007669"/>
    <property type="project" value="InterPro"/>
</dbReference>
<dbReference type="STRING" id="1608583.BN1356_00661"/>
<proteinExistence type="predicted"/>
<dbReference type="PROSITE" id="PS51186">
    <property type="entry name" value="GNAT"/>
    <property type="match status" value="1"/>
</dbReference>
<keyword evidence="3" id="KW-1185">Reference proteome</keyword>
<dbReference type="AlphaFoldDB" id="A0A0E4H418"/>
<evidence type="ECO:0000313" key="3">
    <source>
        <dbReference type="Proteomes" id="UP000198604"/>
    </source>
</evidence>
<accession>A0A0E4H418</accession>
<dbReference type="SUPFAM" id="SSF55729">
    <property type="entry name" value="Acyl-CoA N-acyltransferases (Nat)"/>
    <property type="match status" value="1"/>
</dbReference>
<evidence type="ECO:0000313" key="2">
    <source>
        <dbReference type="EMBL" id="CQR24303.1"/>
    </source>
</evidence>
<keyword evidence="2" id="KW-0808">Transferase</keyword>
<dbReference type="RefSeq" id="WP_093649977.1">
    <property type="nucleotide sequence ID" value="NZ_CTEN01000001.1"/>
</dbReference>
<dbReference type="PANTHER" id="PTHR43415:SF3">
    <property type="entry name" value="GNAT-FAMILY ACETYLTRANSFERASE"/>
    <property type="match status" value="1"/>
</dbReference>